<dbReference type="Proteomes" id="UP001295423">
    <property type="component" value="Unassembled WGS sequence"/>
</dbReference>
<accession>A0AAD2G4Y9</accession>
<evidence type="ECO:0000313" key="3">
    <source>
        <dbReference type="Proteomes" id="UP001295423"/>
    </source>
</evidence>
<evidence type="ECO:0000313" key="2">
    <source>
        <dbReference type="EMBL" id="CAJ1962945.1"/>
    </source>
</evidence>
<comment type="caution">
    <text evidence="2">The sequence shown here is derived from an EMBL/GenBank/DDBJ whole genome shotgun (WGS) entry which is preliminary data.</text>
</comment>
<dbReference type="EMBL" id="CAKOGP040002125">
    <property type="protein sequence ID" value="CAJ1962945.1"/>
    <property type="molecule type" value="Genomic_DNA"/>
</dbReference>
<sequence>MPPIPKDEEAEEENPYMALRAAKIARNQARLKKLGLVKTPLEYVPSKSNVQRSKKPLPKKSPPPTAIMRRSNRLSNQSNPPDYKEKALPRDYPAVKDELSLPAPKRRRTSSATAGTPPPPAANSVRSIDLDIEQLVLGNKNNDNDNGGQGLLGQQMEQTGKEFVIYQTFEKASSPEDRNRLEGARLSFNKYCGVQEWRNAVFLWVNLGNKDNPVVNDFLNEGQQITWFGGSRMHDESPVIMKLLKMGQDTTTTTTTTATTGKSSSSQIVLWCRKYQVQTKQFTPYVCFGRLGYESHEPGSHPLSFVWNLLDYQRLKNHSETQIRERFQFFTS</sequence>
<reference evidence="2" key="1">
    <citation type="submission" date="2023-08" db="EMBL/GenBank/DDBJ databases">
        <authorList>
            <person name="Audoor S."/>
            <person name="Bilcke G."/>
        </authorList>
    </citation>
    <scope>NUCLEOTIDE SEQUENCE</scope>
</reference>
<proteinExistence type="predicted"/>
<name>A0AAD2G4Y9_9STRA</name>
<feature type="compositionally biased region" description="Basic and acidic residues" evidence="1">
    <location>
        <begin position="82"/>
        <end position="99"/>
    </location>
</feature>
<protein>
    <submittedName>
        <fullName evidence="2">Uncharacterized protein</fullName>
    </submittedName>
</protein>
<keyword evidence="3" id="KW-1185">Reference proteome</keyword>
<evidence type="ECO:0000256" key="1">
    <source>
        <dbReference type="SAM" id="MobiDB-lite"/>
    </source>
</evidence>
<feature type="region of interest" description="Disordered" evidence="1">
    <location>
        <begin position="38"/>
        <end position="127"/>
    </location>
</feature>
<gene>
    <name evidence="2" type="ORF">CYCCA115_LOCUS19931</name>
</gene>
<dbReference type="AlphaFoldDB" id="A0AAD2G4Y9"/>
<organism evidence="2 3">
    <name type="scientific">Cylindrotheca closterium</name>
    <dbReference type="NCBI Taxonomy" id="2856"/>
    <lineage>
        <taxon>Eukaryota</taxon>
        <taxon>Sar</taxon>
        <taxon>Stramenopiles</taxon>
        <taxon>Ochrophyta</taxon>
        <taxon>Bacillariophyta</taxon>
        <taxon>Bacillariophyceae</taxon>
        <taxon>Bacillariophycidae</taxon>
        <taxon>Bacillariales</taxon>
        <taxon>Bacillariaceae</taxon>
        <taxon>Cylindrotheca</taxon>
    </lineage>
</organism>